<evidence type="ECO:0000313" key="2">
    <source>
        <dbReference type="Proteomes" id="UP000182121"/>
    </source>
</evidence>
<dbReference type="EMBL" id="FOIO01000093">
    <property type="protein sequence ID" value="SEU19028.1"/>
    <property type="molecule type" value="Genomic_DNA"/>
</dbReference>
<accession>A0A1I0K7X7</accession>
<gene>
    <name evidence="1" type="ORF">SAMN05216521_10934</name>
</gene>
<protein>
    <recommendedName>
        <fullName evidence="3">XRE family transcriptional regulator</fullName>
    </recommendedName>
</protein>
<sequence>MKKLNQLVARYLELNGIRIQFFAAYIGCEQSRCSRWLRGQGKLTPIELKRTHDFLEGKHIKTADYIMKE</sequence>
<proteinExistence type="predicted"/>
<organism evidence="1 2">
    <name type="scientific">Enterocloster clostridioformis</name>
    <dbReference type="NCBI Taxonomy" id="1531"/>
    <lineage>
        <taxon>Bacteria</taxon>
        <taxon>Bacillati</taxon>
        <taxon>Bacillota</taxon>
        <taxon>Clostridia</taxon>
        <taxon>Lachnospirales</taxon>
        <taxon>Lachnospiraceae</taxon>
        <taxon>Enterocloster</taxon>
    </lineage>
</organism>
<dbReference type="Proteomes" id="UP000182121">
    <property type="component" value="Unassembled WGS sequence"/>
</dbReference>
<evidence type="ECO:0000313" key="1">
    <source>
        <dbReference type="EMBL" id="SEU19028.1"/>
    </source>
</evidence>
<name>A0A1I0K7X7_9FIRM</name>
<evidence type="ECO:0008006" key="3">
    <source>
        <dbReference type="Google" id="ProtNLM"/>
    </source>
</evidence>
<reference evidence="1 2" key="1">
    <citation type="submission" date="2016-10" db="EMBL/GenBank/DDBJ databases">
        <authorList>
            <person name="Varghese N."/>
            <person name="Submissions S."/>
        </authorList>
    </citation>
    <scope>NUCLEOTIDE SEQUENCE [LARGE SCALE GENOMIC DNA]</scope>
    <source>
        <strain evidence="1 2">NLAE-zl-C196</strain>
    </source>
</reference>
<comment type="caution">
    <text evidence="1">The sequence shown here is derived from an EMBL/GenBank/DDBJ whole genome shotgun (WGS) entry which is preliminary data.</text>
</comment>
<dbReference type="AlphaFoldDB" id="A0A1I0K7X7"/>